<dbReference type="Proteomes" id="UP001331515">
    <property type="component" value="Unassembled WGS sequence"/>
</dbReference>
<dbReference type="PANTHER" id="PTHR33332">
    <property type="entry name" value="REVERSE TRANSCRIPTASE DOMAIN-CONTAINING PROTEIN"/>
    <property type="match status" value="1"/>
</dbReference>
<evidence type="ECO:0000313" key="2">
    <source>
        <dbReference type="Proteomes" id="UP001331515"/>
    </source>
</evidence>
<accession>A0AAN8HDT8</accession>
<organism evidence="1 2">
    <name type="scientific">Champsocephalus gunnari</name>
    <name type="common">Mackerel icefish</name>
    <dbReference type="NCBI Taxonomy" id="52237"/>
    <lineage>
        <taxon>Eukaryota</taxon>
        <taxon>Metazoa</taxon>
        <taxon>Chordata</taxon>
        <taxon>Craniata</taxon>
        <taxon>Vertebrata</taxon>
        <taxon>Euteleostomi</taxon>
        <taxon>Actinopterygii</taxon>
        <taxon>Neopterygii</taxon>
        <taxon>Teleostei</taxon>
        <taxon>Neoteleostei</taxon>
        <taxon>Acanthomorphata</taxon>
        <taxon>Eupercaria</taxon>
        <taxon>Perciformes</taxon>
        <taxon>Notothenioidei</taxon>
        <taxon>Channichthyidae</taxon>
        <taxon>Champsocephalus</taxon>
    </lineage>
</organism>
<dbReference type="EMBL" id="JAURVH010001529">
    <property type="protein sequence ID" value="KAK5908874.1"/>
    <property type="molecule type" value="Genomic_DNA"/>
</dbReference>
<sequence>MSRNLLKLNGSKTEALLVGTKTTLSKTSSSPASNLIIDGYSIPFSGQVKSLGVILDSFLSFAPHINNITRTAFFHIRNISRLRPSLSQSNTEVLVNAFVTSRIDYCNAILSGIPTKLINKLQIIQNSAARIFTGTKASEHITPILIQLHWLPEYTPSRSLRSSSAGLLTVPTPRLVTMGAQAFSCTAPRLWNSLPPHIRQSDTITIFKSQLKTHLFKSAYSL</sequence>
<name>A0AAN8HDT8_CHAGU</name>
<gene>
    <name evidence="1" type="ORF">CgunFtcFv8_016895</name>
</gene>
<reference evidence="1 2" key="1">
    <citation type="journal article" date="2023" name="Mol. Biol. Evol.">
        <title>Genomics of Secondarily Temperate Adaptation in the Only Non-Antarctic Icefish.</title>
        <authorList>
            <person name="Rivera-Colon A.G."/>
            <person name="Rayamajhi N."/>
            <person name="Minhas B.F."/>
            <person name="Madrigal G."/>
            <person name="Bilyk K.T."/>
            <person name="Yoon V."/>
            <person name="Hune M."/>
            <person name="Gregory S."/>
            <person name="Cheng C.H.C."/>
            <person name="Catchen J.M."/>
        </authorList>
    </citation>
    <scope>NUCLEOTIDE SEQUENCE [LARGE SCALE GENOMIC DNA]</scope>
    <source>
        <tissue evidence="1">White muscle</tissue>
    </source>
</reference>
<comment type="caution">
    <text evidence="1">The sequence shown here is derived from an EMBL/GenBank/DDBJ whole genome shotgun (WGS) entry which is preliminary data.</text>
</comment>
<protein>
    <submittedName>
        <fullName evidence="1">Uncharacterized protein</fullName>
    </submittedName>
</protein>
<evidence type="ECO:0000313" key="1">
    <source>
        <dbReference type="EMBL" id="KAK5908874.1"/>
    </source>
</evidence>
<dbReference type="AlphaFoldDB" id="A0AAN8HDT8"/>
<keyword evidence="2" id="KW-1185">Reference proteome</keyword>
<proteinExistence type="predicted"/>